<organism evidence="1">
    <name type="scientific">Pectinophora gossypiella</name>
    <name type="common">Cotton pink bollworm</name>
    <name type="synonym">Depressaria gossypiella</name>
    <dbReference type="NCBI Taxonomy" id="13191"/>
    <lineage>
        <taxon>Eukaryota</taxon>
        <taxon>Metazoa</taxon>
        <taxon>Ecdysozoa</taxon>
        <taxon>Arthropoda</taxon>
        <taxon>Hexapoda</taxon>
        <taxon>Insecta</taxon>
        <taxon>Pterygota</taxon>
        <taxon>Neoptera</taxon>
        <taxon>Endopterygota</taxon>
        <taxon>Lepidoptera</taxon>
        <taxon>Glossata</taxon>
        <taxon>Ditrysia</taxon>
        <taxon>Gelechioidea</taxon>
        <taxon>Gelechiidae</taxon>
        <taxon>Apatetrinae</taxon>
        <taxon>Pectinophora</taxon>
    </lineage>
</organism>
<reference evidence="1" key="1">
    <citation type="submission" date="2015-09" db="EMBL/GenBank/DDBJ databases">
        <title>De novo assembly of Pectinophora gossypiella (Pink Bollworm) gut transcriptome.</title>
        <authorList>
            <person name="Tassone E.E."/>
        </authorList>
    </citation>
    <scope>NUCLEOTIDE SEQUENCE</scope>
</reference>
<dbReference type="AlphaFoldDB" id="A0A1E1WCC1"/>
<sequence>MLTYPIQERQLIRDIMHHFPSEVQYASVTSRSTSILEATEFLRKLDDINRQSSSVPHSELQQHSTSANCYEHVTKMSNHAPVIKRSYPIPYAYRSRMEEKLSEMVDMGIISQ</sequence>
<dbReference type="EMBL" id="GDQN01006459">
    <property type="protein sequence ID" value="JAT84595.1"/>
    <property type="molecule type" value="Transcribed_RNA"/>
</dbReference>
<accession>A0A1E1WCC1</accession>
<proteinExistence type="predicted"/>
<protein>
    <submittedName>
        <fullName evidence="1">Uncharacterized protein</fullName>
    </submittedName>
</protein>
<gene>
    <name evidence="1" type="ORF">g.176</name>
</gene>
<feature type="non-terminal residue" evidence="1">
    <location>
        <position position="112"/>
    </location>
</feature>
<name>A0A1E1WCC1_PECGO</name>
<evidence type="ECO:0000313" key="1">
    <source>
        <dbReference type="EMBL" id="JAT84595.1"/>
    </source>
</evidence>